<dbReference type="AlphaFoldDB" id="G9WNP4"/>
<dbReference type="PANTHER" id="PTHR43404:SF2">
    <property type="entry name" value="LIPOPOLYSACCHARIDE CHOLINEPHOSPHOTRANSFERASE LICD"/>
    <property type="match status" value="1"/>
</dbReference>
<keyword evidence="3" id="KW-1185">Reference proteome</keyword>
<dbReference type="InterPro" id="IPR052942">
    <property type="entry name" value="LPS_cholinephosphotransferase"/>
</dbReference>
<dbReference type="PANTHER" id="PTHR43404">
    <property type="entry name" value="LIPOPOLYSACCHARIDE CHOLINEPHOSPHOTRANSFERASE LICD"/>
    <property type="match status" value="1"/>
</dbReference>
<reference evidence="2" key="2">
    <citation type="submission" date="2013-03" db="EMBL/GenBank/DDBJ databases">
        <title>The Genome Sequence of Oribacterium sp. ACB1.</title>
        <authorList>
            <consortium name="The Broad Institute Genomics Platform"/>
            <consortium name="The Broad Institute Genome Sequencing Center for Infectious Disease"/>
            <person name="Earl A."/>
            <person name="Ward D."/>
            <person name="Feldgarden M."/>
            <person name="Gevers D."/>
            <person name="Sizova M."/>
            <person name="Hazen A."/>
            <person name="Epstein S."/>
            <person name="Walker B."/>
            <person name="Young S."/>
            <person name="Zeng Q."/>
            <person name="Gargeya S."/>
            <person name="Fitzgerald M."/>
            <person name="Haas B."/>
            <person name="Abouelleil A."/>
            <person name="Allen A.W."/>
            <person name="Alvarado L."/>
            <person name="Arachchi H.M."/>
            <person name="Berlin A.M."/>
            <person name="Chapman S.B."/>
            <person name="Gainer-Dewar J."/>
            <person name="Goldberg J."/>
            <person name="Griggs A."/>
            <person name="Gujja S."/>
            <person name="Hansen M."/>
            <person name="Howarth C."/>
            <person name="Imamovic A."/>
            <person name="Ireland A."/>
            <person name="Larimer J."/>
            <person name="McCowan C."/>
            <person name="Murphy C."/>
            <person name="Pearson M."/>
            <person name="Poon T.W."/>
            <person name="Priest M."/>
            <person name="Roberts A."/>
            <person name="Saif S."/>
            <person name="Shea T."/>
            <person name="Sisk P."/>
            <person name="Sykes S."/>
            <person name="Wortman J."/>
            <person name="Nusbaum C."/>
            <person name="Birren B."/>
        </authorList>
    </citation>
    <scope>NUCLEOTIDE SEQUENCE [LARGE SCALE GENOMIC DNA]</scope>
    <source>
        <strain evidence="2">ACB1</strain>
    </source>
</reference>
<proteinExistence type="predicted"/>
<organism evidence="2 3">
    <name type="scientific">Oribacterium parvum ACB1</name>
    <dbReference type="NCBI Taxonomy" id="796943"/>
    <lineage>
        <taxon>Bacteria</taxon>
        <taxon>Bacillati</taxon>
        <taxon>Bacillota</taxon>
        <taxon>Clostridia</taxon>
        <taxon>Lachnospirales</taxon>
        <taxon>Lachnospiraceae</taxon>
        <taxon>Oribacterium</taxon>
    </lineage>
</organism>
<accession>G9WNP4</accession>
<dbReference type="Proteomes" id="UP000018461">
    <property type="component" value="Unassembled WGS sequence"/>
</dbReference>
<name>G9WNP4_9FIRM</name>
<dbReference type="HOGENOM" id="CLU_027783_0_0_9"/>
<dbReference type="InterPro" id="IPR007074">
    <property type="entry name" value="LicD/FKTN/FKRP_NTP_transf"/>
</dbReference>
<dbReference type="STRING" id="796943.HMPREF9625_00977"/>
<dbReference type="GO" id="GO:0009100">
    <property type="term" value="P:glycoprotein metabolic process"/>
    <property type="evidence" value="ECO:0007669"/>
    <property type="project" value="UniProtKB-ARBA"/>
</dbReference>
<evidence type="ECO:0000313" key="2">
    <source>
        <dbReference type="EMBL" id="EHL10781.1"/>
    </source>
</evidence>
<reference evidence="2" key="1">
    <citation type="submission" date="2011-08" db="EMBL/GenBank/DDBJ databases">
        <authorList>
            <consortium name="The Broad Institute Genome Sequencing Platform"/>
            <person name="Earl A."/>
            <person name="Ward D."/>
            <person name="Feldgarden M."/>
            <person name="Gevers D."/>
            <person name="Sizova M."/>
            <person name="Hazen A."/>
            <person name="Epstein S."/>
            <person name="Young S.K."/>
            <person name="Zeng Q."/>
            <person name="Gargeya S."/>
            <person name="Fitzgerald M."/>
            <person name="Haas B."/>
            <person name="Abouelleil A."/>
            <person name="Alvarado L."/>
            <person name="Arachchi H.M."/>
            <person name="Berlin A."/>
            <person name="Brown A."/>
            <person name="Chapman S.B."/>
            <person name="Chen Z."/>
            <person name="Dunbar C."/>
            <person name="Freedman E."/>
            <person name="Gearin G."/>
            <person name="Gellesch M."/>
            <person name="Goldberg J."/>
            <person name="Griggs A."/>
            <person name="Gujja S."/>
            <person name="Heiman D."/>
            <person name="Howarth C."/>
            <person name="Larson L."/>
            <person name="Lui A."/>
            <person name="MacDonald P.J.P."/>
            <person name="Montmayeur A."/>
            <person name="Murphy C."/>
            <person name="Neiman D."/>
            <person name="Pearson M."/>
            <person name="Priest M."/>
            <person name="Roberts A."/>
            <person name="Saif S."/>
            <person name="Shea T."/>
            <person name="Shenoy N."/>
            <person name="Sisk P."/>
            <person name="Stolte C."/>
            <person name="Sykes S."/>
            <person name="Wortman J."/>
            <person name="Nusbaum C."/>
            <person name="Birren B."/>
        </authorList>
    </citation>
    <scope>NUCLEOTIDE SEQUENCE</scope>
    <source>
        <strain evidence="2">ACB1</strain>
    </source>
</reference>
<dbReference type="EMBL" id="AFZC02000003">
    <property type="protein sequence ID" value="EHL10781.1"/>
    <property type="molecule type" value="Genomic_DNA"/>
</dbReference>
<dbReference type="Pfam" id="PF04991">
    <property type="entry name" value="LicD"/>
    <property type="match status" value="1"/>
</dbReference>
<comment type="caution">
    <text evidence="2">The sequence shown here is derived from an EMBL/GenBank/DDBJ whole genome shotgun (WGS) entry which is preliminary data.</text>
</comment>
<protein>
    <recommendedName>
        <fullName evidence="1">LicD/FKTN/FKRP nucleotidyltransferase domain-containing protein</fullName>
    </recommendedName>
</protein>
<feature type="domain" description="LicD/FKTN/FKRP nucleotidyltransferase" evidence="1">
    <location>
        <begin position="40"/>
        <end position="267"/>
    </location>
</feature>
<dbReference type="PATRIC" id="fig|796943.3.peg.1396"/>
<sequence>MQFEREFFYDEVRDGFYIPGIMKRMWGAELTILSEVDRICKKYDISYYAGGGTLLGAVRDGQFIPWDDDIDIMMLREDYNRFIHFAQKELPKELLFIATDVDKDYVGLAAMVEKVKVGFDSELLKKYHEYPYSSVIDIFILDEITEDAEEGEEWEKNLRMLGSFLAISKNEEKSPALLHKLKQVESILGIHFDRKRALKPQICRIMDKLFQRFNGQGMRQVSILQCYIPLGICIYPRSAFDKTEWISFHGMQLPVPEGYDAVLRSEYADYHKKVKGGPGHEYPFLKIPEKKFIEYVEGKWDPYYHFSEEDLHRPHIQNFRDIALLLEEHLMELQKQILEKYKSGCIQSCLSALVIAQEEAIALGNAIEQKKGAGTGSVSILEQYCEIVYQTHQIMNELDDSPKTKSEKEVEWKLKEAESCLQRLDNSLRKLFKKKIVFLPHTARHFESLRPLVDALLKEEDKECKIIPIPYYDRGGDKSLKELHYEGREFPKEYEITDYKTYNFAEELPDCIVINTPYDEFNLTWTVDPFFYSKEMKKYTNKLVYIPWFVTDEINPQDEEDGKAFINMEHYVTVPGLFHSDLTIVQSEGMKKAYLAKIEEFAGKDISKKMEKKISGAGSCLLGEKEGQGIKNVADFFSHFLLKA</sequence>
<evidence type="ECO:0000313" key="3">
    <source>
        <dbReference type="Proteomes" id="UP000018461"/>
    </source>
</evidence>
<dbReference type="RefSeq" id="WP_009534833.1">
    <property type="nucleotide sequence ID" value="NZ_KE148312.1"/>
</dbReference>
<gene>
    <name evidence="2" type="ORF">HMPREF9625_00977</name>
</gene>
<evidence type="ECO:0000259" key="1">
    <source>
        <dbReference type="Pfam" id="PF04991"/>
    </source>
</evidence>